<comment type="caution">
    <text evidence="2">The sequence shown here is derived from an EMBL/GenBank/DDBJ whole genome shotgun (WGS) entry which is preliminary data.</text>
</comment>
<dbReference type="EMBL" id="MDJY01000035">
    <property type="protein sequence ID" value="OUE23918.1"/>
    <property type="molecule type" value="Genomic_DNA"/>
</dbReference>
<feature type="transmembrane region" description="Helical" evidence="1">
    <location>
        <begin position="53"/>
        <end position="75"/>
    </location>
</feature>
<reference evidence="2 3" key="1">
    <citation type="submission" date="2016-08" db="EMBL/GenBank/DDBJ databases">
        <title>Genome sequence of Clavibacter michiganensis spp strain CFBP8017.</title>
        <authorList>
            <person name="Thapa S.P."/>
            <person name="Coaker G."/>
            <person name="Jacques M.-A."/>
        </authorList>
    </citation>
    <scope>NUCLEOTIDE SEQUENCE [LARGE SCALE GENOMIC DNA]</scope>
    <source>
        <strain evidence="2">CFBP8017</strain>
    </source>
</reference>
<keyword evidence="1" id="KW-1133">Transmembrane helix</keyword>
<feature type="transmembrane region" description="Helical" evidence="1">
    <location>
        <begin position="82"/>
        <end position="105"/>
    </location>
</feature>
<dbReference type="Proteomes" id="UP000195011">
    <property type="component" value="Unassembled WGS sequence"/>
</dbReference>
<accession>A0A251YIK8</accession>
<name>A0A251YIK8_9MICO</name>
<protein>
    <submittedName>
        <fullName evidence="2">Uncharacterized protein</fullName>
    </submittedName>
</protein>
<evidence type="ECO:0000256" key="1">
    <source>
        <dbReference type="SAM" id="Phobius"/>
    </source>
</evidence>
<sequence>MRAYGYTVLWLVAALVVALIAYISNLAVSGLFGVCGYQNPRCDYGLVDFAYRFGAYGITSVAVLTTLVTLLSIAARRPMRRIPITGIVLICAVAAAAFVMTLVSIG</sequence>
<evidence type="ECO:0000313" key="2">
    <source>
        <dbReference type="EMBL" id="OUE23918.1"/>
    </source>
</evidence>
<keyword evidence="1" id="KW-0472">Membrane</keyword>
<proteinExistence type="predicted"/>
<keyword evidence="1" id="KW-0812">Transmembrane</keyword>
<gene>
    <name evidence="2" type="ORF">BFL36_06975</name>
</gene>
<evidence type="ECO:0000313" key="3">
    <source>
        <dbReference type="Proteomes" id="UP000195011"/>
    </source>
</evidence>
<feature type="transmembrane region" description="Helical" evidence="1">
    <location>
        <begin position="7"/>
        <end position="33"/>
    </location>
</feature>
<dbReference type="AlphaFoldDB" id="A0A251YIK8"/>
<organism evidence="2 3">
    <name type="scientific">Clavibacter michiganensis</name>
    <dbReference type="NCBI Taxonomy" id="28447"/>
    <lineage>
        <taxon>Bacteria</taxon>
        <taxon>Bacillati</taxon>
        <taxon>Actinomycetota</taxon>
        <taxon>Actinomycetes</taxon>
        <taxon>Micrococcales</taxon>
        <taxon>Microbacteriaceae</taxon>
        <taxon>Clavibacter</taxon>
    </lineage>
</organism>